<dbReference type="EMBL" id="JASCZI010151813">
    <property type="protein sequence ID" value="MED6174536.1"/>
    <property type="molecule type" value="Genomic_DNA"/>
</dbReference>
<evidence type="ECO:0008006" key="3">
    <source>
        <dbReference type="Google" id="ProtNLM"/>
    </source>
</evidence>
<accession>A0ABU6VQ78</accession>
<reference evidence="1 2" key="1">
    <citation type="journal article" date="2023" name="Plants (Basel)">
        <title>Bridging the Gap: Combining Genomics and Transcriptomics Approaches to Understand Stylosanthes scabra, an Orphan Legume from the Brazilian Caatinga.</title>
        <authorList>
            <person name="Ferreira-Neto J.R.C."/>
            <person name="da Silva M.D."/>
            <person name="Binneck E."/>
            <person name="de Melo N.F."/>
            <person name="da Silva R.H."/>
            <person name="de Melo A.L.T.M."/>
            <person name="Pandolfi V."/>
            <person name="Bustamante F.O."/>
            <person name="Brasileiro-Vidal A.C."/>
            <person name="Benko-Iseppon A.M."/>
        </authorList>
    </citation>
    <scope>NUCLEOTIDE SEQUENCE [LARGE SCALE GENOMIC DNA]</scope>
    <source>
        <tissue evidence="1">Leaves</tissue>
    </source>
</reference>
<name>A0ABU6VQ78_9FABA</name>
<protein>
    <recommendedName>
        <fullName evidence="3">Protein FAR1-RELATED SEQUENCE</fullName>
    </recommendedName>
</protein>
<proteinExistence type="predicted"/>
<keyword evidence="2" id="KW-1185">Reference proteome</keyword>
<dbReference type="PANTHER" id="PTHR47718">
    <property type="entry name" value="OS01G0519700 PROTEIN"/>
    <property type="match status" value="1"/>
</dbReference>
<gene>
    <name evidence="1" type="ORF">PIB30_069977</name>
</gene>
<sequence>MVCKVIVDHNHELTPQGMVHMIRKHRHMSDATKAHIGGLYGHGVPTNQERRGKIEDEDTNVVIGYLEGKAAVDPMAMAKYNWTEDGISKEGLSGCAHHLYASHLQKNVTSNGNEQLFHVLFSRWLYAEMEEEEFEVEWEQAAFEYSLENKIWAVQMYEKKHMWANAYMRGKFCL</sequence>
<dbReference type="Proteomes" id="UP001341840">
    <property type="component" value="Unassembled WGS sequence"/>
</dbReference>
<evidence type="ECO:0000313" key="1">
    <source>
        <dbReference type="EMBL" id="MED6174536.1"/>
    </source>
</evidence>
<evidence type="ECO:0000313" key="2">
    <source>
        <dbReference type="Proteomes" id="UP001341840"/>
    </source>
</evidence>
<organism evidence="1 2">
    <name type="scientific">Stylosanthes scabra</name>
    <dbReference type="NCBI Taxonomy" id="79078"/>
    <lineage>
        <taxon>Eukaryota</taxon>
        <taxon>Viridiplantae</taxon>
        <taxon>Streptophyta</taxon>
        <taxon>Embryophyta</taxon>
        <taxon>Tracheophyta</taxon>
        <taxon>Spermatophyta</taxon>
        <taxon>Magnoliopsida</taxon>
        <taxon>eudicotyledons</taxon>
        <taxon>Gunneridae</taxon>
        <taxon>Pentapetalae</taxon>
        <taxon>rosids</taxon>
        <taxon>fabids</taxon>
        <taxon>Fabales</taxon>
        <taxon>Fabaceae</taxon>
        <taxon>Papilionoideae</taxon>
        <taxon>50 kb inversion clade</taxon>
        <taxon>dalbergioids sensu lato</taxon>
        <taxon>Dalbergieae</taxon>
        <taxon>Pterocarpus clade</taxon>
        <taxon>Stylosanthes</taxon>
    </lineage>
</organism>
<comment type="caution">
    <text evidence="1">The sequence shown here is derived from an EMBL/GenBank/DDBJ whole genome shotgun (WGS) entry which is preliminary data.</text>
</comment>